<evidence type="ECO:0000313" key="2">
    <source>
        <dbReference type="EMBL" id="CCA21589.1"/>
    </source>
</evidence>
<dbReference type="InterPro" id="IPR032675">
    <property type="entry name" value="LRR_dom_sf"/>
</dbReference>
<dbReference type="Gene3D" id="3.80.10.10">
    <property type="entry name" value="Ribonuclease Inhibitor"/>
    <property type="match status" value="1"/>
</dbReference>
<dbReference type="EMBL" id="FR824173">
    <property type="protein sequence ID" value="CCA21589.1"/>
    <property type="molecule type" value="Genomic_DNA"/>
</dbReference>
<proteinExistence type="predicted"/>
<evidence type="ECO:0000256" key="1">
    <source>
        <dbReference type="SAM" id="MobiDB-lite"/>
    </source>
</evidence>
<organism evidence="2">
    <name type="scientific">Albugo laibachii Nc14</name>
    <dbReference type="NCBI Taxonomy" id="890382"/>
    <lineage>
        <taxon>Eukaryota</taxon>
        <taxon>Sar</taxon>
        <taxon>Stramenopiles</taxon>
        <taxon>Oomycota</taxon>
        <taxon>Peronosporomycetes</taxon>
        <taxon>Albuginales</taxon>
        <taxon>Albuginaceae</taxon>
        <taxon>Albugo</taxon>
    </lineage>
</organism>
<dbReference type="HOGENOM" id="CLU_486104_0_0_1"/>
<reference evidence="2" key="1">
    <citation type="journal article" date="2011" name="PLoS Biol.">
        <title>Gene gain and loss during evolution of obligate parasitism in the white rust pathogen of Arabidopsis thaliana.</title>
        <authorList>
            <person name="Kemen E."/>
            <person name="Gardiner A."/>
            <person name="Schultz-Larsen T."/>
            <person name="Kemen A.C."/>
            <person name="Balmuth A.L."/>
            <person name="Robert-Seilaniantz A."/>
            <person name="Bailey K."/>
            <person name="Holub E."/>
            <person name="Studholme D.J."/>
            <person name="Maclean D."/>
            <person name="Jones J.D."/>
        </authorList>
    </citation>
    <scope>NUCLEOTIDE SEQUENCE</scope>
</reference>
<dbReference type="SUPFAM" id="SSF52047">
    <property type="entry name" value="RNI-like"/>
    <property type="match status" value="1"/>
</dbReference>
<accession>F0WJY7</accession>
<dbReference type="AlphaFoldDB" id="F0WJY7"/>
<sequence>MHADHEVLLRQIEQSSTKIEWLRSVYADALDALENALQVLIGKTRKRVWNVPEARKDIITQWFRLFLHVSDLRIEIRRGEIRHKTKRDLTQFSCQHKTGRSKASHSGLSIDDVNVLYQKLDRSSKDHRVRARLECLFLQIDLLDRDQIGSLDSRLKECLSVFESCICKYHKIEIVRDDPHDKLTVYGNRNGDDLVEYSVCRTCFGPSNCLCSVFDLQPWKDFKYPDVKASIDEITKAGKNDGVRRDHVPEMSTSVGLNELKRRYGFETLENSAERSTPPALLKTRRGGLDPSSSANHPDQALRFYRLKLQSSESPECKRLQSILSKMQHNTLHIHLSGMILKNMADSINVFLDTVEHFDIRIAGIDVSNTVLDNVTMKCLCRMFKMKAARRYSLSINMRGLTLDSFGDLLCLLKAMSSDTFGQWIKIRELNLSYNTFILTNDTSALKWLQELPQQFPALEELILVSCFPSLFWDIQHQTEEKVFAALLSLRRFSRLKKIDYSSNWVSSAILHIFFTLSELRQLTLDNLKFASRSLMSEEIVQRHGLEKTRKSIPDLESWTL</sequence>
<name>F0WJY7_9STRA</name>
<protein>
    <submittedName>
        <fullName evidence="2">Uncharacterized protein AlNc14C128G6853</fullName>
    </submittedName>
</protein>
<reference evidence="2" key="2">
    <citation type="submission" date="2011-02" db="EMBL/GenBank/DDBJ databases">
        <authorList>
            <person name="MacLean D."/>
        </authorList>
    </citation>
    <scope>NUCLEOTIDE SEQUENCE</scope>
</reference>
<gene>
    <name evidence="2" type="primary">AlNc14C128G6853</name>
    <name evidence="2" type="ORF">ALNC14_077320</name>
</gene>
<feature type="region of interest" description="Disordered" evidence="1">
    <location>
        <begin position="273"/>
        <end position="297"/>
    </location>
</feature>